<dbReference type="Pfam" id="PF00990">
    <property type="entry name" value="GGDEF"/>
    <property type="match status" value="1"/>
</dbReference>
<dbReference type="OrthoDB" id="9813903at2"/>
<dbReference type="FunFam" id="3.30.70.270:FF:000001">
    <property type="entry name" value="Diguanylate cyclase domain protein"/>
    <property type="match status" value="1"/>
</dbReference>
<dbReference type="SUPFAM" id="SSF52172">
    <property type="entry name" value="CheY-like"/>
    <property type="match status" value="1"/>
</dbReference>
<dbReference type="KEGG" id="dar:Daro_1771"/>
<dbReference type="SUPFAM" id="SSF55785">
    <property type="entry name" value="PYP-like sensor domain (PAS domain)"/>
    <property type="match status" value="1"/>
</dbReference>
<dbReference type="InterPro" id="IPR001610">
    <property type="entry name" value="PAC"/>
</dbReference>
<dbReference type="InterPro" id="IPR043128">
    <property type="entry name" value="Rev_trsase/Diguanyl_cyclase"/>
</dbReference>
<accession>Q47F63</accession>
<dbReference type="SMART" id="SM00448">
    <property type="entry name" value="REC"/>
    <property type="match status" value="1"/>
</dbReference>
<dbReference type="GO" id="GO:0000160">
    <property type="term" value="P:phosphorelay signal transduction system"/>
    <property type="evidence" value="ECO:0007669"/>
    <property type="project" value="InterPro"/>
</dbReference>
<evidence type="ECO:0000259" key="5">
    <source>
        <dbReference type="PROSITE" id="PS50887"/>
    </source>
</evidence>
<evidence type="ECO:0000313" key="6">
    <source>
        <dbReference type="EMBL" id="AAZ46518.1"/>
    </source>
</evidence>
<dbReference type="PROSITE" id="PS50887">
    <property type="entry name" value="GGDEF"/>
    <property type="match status" value="1"/>
</dbReference>
<proteinExistence type="predicted"/>
<keyword evidence="1" id="KW-0597">Phosphoprotein</keyword>
<dbReference type="InterPro" id="IPR000160">
    <property type="entry name" value="GGDEF_dom"/>
</dbReference>
<dbReference type="SMART" id="SM00086">
    <property type="entry name" value="PAC"/>
    <property type="match status" value="1"/>
</dbReference>
<dbReference type="AlphaFoldDB" id="Q47F63"/>
<dbReference type="STRING" id="159087.Daro_1771"/>
<dbReference type="InterPro" id="IPR035965">
    <property type="entry name" value="PAS-like_dom_sf"/>
</dbReference>
<dbReference type="InterPro" id="IPR001789">
    <property type="entry name" value="Sig_transdc_resp-reg_receiver"/>
</dbReference>
<dbReference type="Gene3D" id="3.30.450.20">
    <property type="entry name" value="PAS domain"/>
    <property type="match status" value="1"/>
</dbReference>
<dbReference type="eggNOG" id="COG2202">
    <property type="taxonomic scope" value="Bacteria"/>
</dbReference>
<dbReference type="InterPro" id="IPR000700">
    <property type="entry name" value="PAS-assoc_C"/>
</dbReference>
<dbReference type="HOGENOM" id="CLU_000445_11_28_4"/>
<dbReference type="NCBIfam" id="TIGR00254">
    <property type="entry name" value="GGDEF"/>
    <property type="match status" value="1"/>
</dbReference>
<evidence type="ECO:0000259" key="3">
    <source>
        <dbReference type="PROSITE" id="PS50112"/>
    </source>
</evidence>
<dbReference type="EMBL" id="CP000089">
    <property type="protein sequence ID" value="AAZ46518.1"/>
    <property type="molecule type" value="Genomic_DNA"/>
</dbReference>
<gene>
    <name evidence="6" type="ordered locus">Daro_1771</name>
</gene>
<dbReference type="CDD" id="cd00130">
    <property type="entry name" value="PAS"/>
    <property type="match status" value="1"/>
</dbReference>
<dbReference type="InterPro" id="IPR052155">
    <property type="entry name" value="Biofilm_reg_signaling"/>
</dbReference>
<dbReference type="PROSITE" id="PS50112">
    <property type="entry name" value="PAS"/>
    <property type="match status" value="1"/>
</dbReference>
<feature type="domain" description="GGDEF" evidence="5">
    <location>
        <begin position="294"/>
        <end position="432"/>
    </location>
</feature>
<organism evidence="6">
    <name type="scientific">Dechloromonas aromatica (strain RCB)</name>
    <dbReference type="NCBI Taxonomy" id="159087"/>
    <lineage>
        <taxon>Bacteria</taxon>
        <taxon>Pseudomonadati</taxon>
        <taxon>Pseudomonadota</taxon>
        <taxon>Betaproteobacteria</taxon>
        <taxon>Rhodocyclales</taxon>
        <taxon>Azonexaceae</taxon>
        <taxon>Dechloromonas</taxon>
    </lineage>
</organism>
<reference evidence="6" key="1">
    <citation type="submission" date="2005-08" db="EMBL/GenBank/DDBJ databases">
        <title>Complete sequence of Dechloromonas aromatica RCB.</title>
        <authorList>
            <person name="Salinero K.K."/>
            <person name="Copeland A."/>
            <person name="Lucas S."/>
            <person name="Lapidus A."/>
            <person name="Barry K."/>
            <person name="Detter J.C."/>
            <person name="Glavina T."/>
            <person name="Hammon N."/>
            <person name="Israni S."/>
            <person name="Pitluck S."/>
            <person name="Di Bartolo G."/>
            <person name="Trong S."/>
            <person name="Schmutz J."/>
            <person name="Larimer F."/>
            <person name="Land M."/>
            <person name="Ivanova N."/>
            <person name="Richardson P."/>
        </authorList>
    </citation>
    <scope>NUCLEOTIDE SEQUENCE</scope>
    <source>
        <strain evidence="6">RCB</strain>
    </source>
</reference>
<sequence>MSPRKPRILAIDDMPGNLYTLGTALANDFDLEIATSGSQGLTMAKHSPPDLVLLDIMMPEMDGLETCRRFRSDPRLQAVPIIFLTALTDVDSEVTGLDLGVADYITKPFHLDIVKLRIRNTLKLASLNRELRASEERMRFVLDATGDGIWDWEIEFNRVSHNEAWCRMMGLDTSFLSHPLADYVERIHPEDLAAVERALDISTHENTLFTAEYRIRHSDGHYLWISDTGQVVDRDIDGKASRMVGCVKNIDERKRSEADIHRLAFFDALTELPNRRLLMDRLQQAIFHNTRNNSLGALLFLDMDHFKQLNDTHGHAMGDAMLIQVASRLRRNVREQDTVSRLGGDEFVVLLESLAPDPVSAGNAATLIGEKLLGALNSPYQLGSIKHHSSPSIGLTLFGGDNEQLDEILKRADHAMYEAKGAGRNTLRTLIDTEQLRATQPNRGKPTSA</sequence>
<dbReference type="PANTHER" id="PTHR44757:SF2">
    <property type="entry name" value="BIOFILM ARCHITECTURE MAINTENANCE PROTEIN MBAA"/>
    <property type="match status" value="1"/>
</dbReference>
<feature type="domain" description="PAC" evidence="4">
    <location>
        <begin position="209"/>
        <end position="262"/>
    </location>
</feature>
<evidence type="ECO:0000259" key="4">
    <source>
        <dbReference type="PROSITE" id="PS50113"/>
    </source>
</evidence>
<dbReference type="Gene3D" id="3.30.70.270">
    <property type="match status" value="1"/>
</dbReference>
<dbReference type="NCBIfam" id="TIGR00229">
    <property type="entry name" value="sensory_box"/>
    <property type="match status" value="1"/>
</dbReference>
<dbReference type="InterPro" id="IPR011006">
    <property type="entry name" value="CheY-like_superfamily"/>
</dbReference>
<dbReference type="PROSITE" id="PS50113">
    <property type="entry name" value="PAC"/>
    <property type="match status" value="1"/>
</dbReference>
<dbReference type="InterPro" id="IPR000014">
    <property type="entry name" value="PAS"/>
</dbReference>
<evidence type="ECO:0000256" key="1">
    <source>
        <dbReference type="PROSITE-ProRule" id="PRU00169"/>
    </source>
</evidence>
<dbReference type="InterPro" id="IPR013655">
    <property type="entry name" value="PAS_fold_3"/>
</dbReference>
<dbReference type="PROSITE" id="PS50110">
    <property type="entry name" value="RESPONSE_REGULATORY"/>
    <property type="match status" value="1"/>
</dbReference>
<dbReference type="Pfam" id="PF08447">
    <property type="entry name" value="PAS_3"/>
    <property type="match status" value="1"/>
</dbReference>
<dbReference type="Pfam" id="PF00072">
    <property type="entry name" value="Response_reg"/>
    <property type="match status" value="1"/>
</dbReference>
<evidence type="ECO:0000259" key="2">
    <source>
        <dbReference type="PROSITE" id="PS50110"/>
    </source>
</evidence>
<name>Q47F63_DECAR</name>
<dbReference type="Gene3D" id="3.40.50.2300">
    <property type="match status" value="1"/>
</dbReference>
<dbReference type="SMART" id="SM00267">
    <property type="entry name" value="GGDEF"/>
    <property type="match status" value="1"/>
</dbReference>
<feature type="domain" description="Response regulatory" evidence="2">
    <location>
        <begin position="7"/>
        <end position="122"/>
    </location>
</feature>
<dbReference type="eggNOG" id="COG2199">
    <property type="taxonomic scope" value="Bacteria"/>
</dbReference>
<dbReference type="SUPFAM" id="SSF55073">
    <property type="entry name" value="Nucleotide cyclase"/>
    <property type="match status" value="1"/>
</dbReference>
<dbReference type="eggNOG" id="COG3706">
    <property type="taxonomic scope" value="Bacteria"/>
</dbReference>
<dbReference type="GO" id="GO:0003824">
    <property type="term" value="F:catalytic activity"/>
    <property type="evidence" value="ECO:0007669"/>
    <property type="project" value="UniProtKB-ARBA"/>
</dbReference>
<dbReference type="CDD" id="cd01949">
    <property type="entry name" value="GGDEF"/>
    <property type="match status" value="1"/>
</dbReference>
<protein>
    <submittedName>
        <fullName evidence="6">PAS:GGDEF protein</fullName>
    </submittedName>
</protein>
<feature type="modified residue" description="4-aspartylphosphate" evidence="1">
    <location>
        <position position="55"/>
    </location>
</feature>
<feature type="domain" description="PAS" evidence="3">
    <location>
        <begin position="134"/>
        <end position="206"/>
    </location>
</feature>
<dbReference type="InterPro" id="IPR029787">
    <property type="entry name" value="Nucleotide_cyclase"/>
</dbReference>
<dbReference type="PANTHER" id="PTHR44757">
    <property type="entry name" value="DIGUANYLATE CYCLASE DGCP"/>
    <property type="match status" value="1"/>
</dbReference>